<reference evidence="5 6" key="1">
    <citation type="journal article" date="2015" name="Genome Announc.">
        <title>Expanding the biotechnology potential of lactobacilli through comparative genomics of 213 strains and associated genera.</title>
        <authorList>
            <person name="Sun Z."/>
            <person name="Harris H.M."/>
            <person name="McCann A."/>
            <person name="Guo C."/>
            <person name="Argimon S."/>
            <person name="Zhang W."/>
            <person name="Yang X."/>
            <person name="Jeffery I.B."/>
            <person name="Cooney J.C."/>
            <person name="Kagawa T.F."/>
            <person name="Liu W."/>
            <person name="Song Y."/>
            <person name="Salvetti E."/>
            <person name="Wrobel A."/>
            <person name="Rasinkangas P."/>
            <person name="Parkhill J."/>
            <person name="Rea M.C."/>
            <person name="O'Sullivan O."/>
            <person name="Ritari J."/>
            <person name="Douillard F.P."/>
            <person name="Paul Ross R."/>
            <person name="Yang R."/>
            <person name="Briner A.E."/>
            <person name="Felis G.E."/>
            <person name="de Vos W.M."/>
            <person name="Barrangou R."/>
            <person name="Klaenhammer T.R."/>
            <person name="Caufield P.W."/>
            <person name="Cui Y."/>
            <person name="Zhang H."/>
            <person name="O'Toole P.W."/>
        </authorList>
    </citation>
    <scope>NUCLEOTIDE SEQUENCE [LARGE SCALE GENOMIC DNA]</scope>
    <source>
        <strain evidence="5 6">DSM 14340</strain>
    </source>
</reference>
<dbReference type="Proteomes" id="UP000051264">
    <property type="component" value="Unassembled WGS sequence"/>
</dbReference>
<evidence type="ECO:0000313" key="5">
    <source>
        <dbReference type="EMBL" id="KRL59603.1"/>
    </source>
</evidence>
<dbReference type="EMBL" id="AZEX01000044">
    <property type="protein sequence ID" value="KRL59603.1"/>
    <property type="molecule type" value="Genomic_DNA"/>
</dbReference>
<protein>
    <recommendedName>
        <fullName evidence="1">citrate lyase holo-[acyl-carrier protein] synthase</fullName>
        <ecNumber evidence="1">2.7.7.61</ecNumber>
    </recommendedName>
</protein>
<evidence type="ECO:0000313" key="6">
    <source>
        <dbReference type="Proteomes" id="UP000051264"/>
    </source>
</evidence>
<evidence type="ECO:0000256" key="1">
    <source>
        <dbReference type="ARBA" id="ARBA00012524"/>
    </source>
</evidence>
<keyword evidence="3" id="KW-0548">Nucleotidyltransferase</keyword>
<organism evidence="5 6">
    <name type="scientific">Latilactobacillus fuchuensis DSM 14340 = JCM 11249</name>
    <dbReference type="NCBI Taxonomy" id="1423747"/>
    <lineage>
        <taxon>Bacteria</taxon>
        <taxon>Bacillati</taxon>
        <taxon>Bacillota</taxon>
        <taxon>Bacilli</taxon>
        <taxon>Lactobacillales</taxon>
        <taxon>Lactobacillaceae</taxon>
        <taxon>Latilactobacillus</taxon>
    </lineage>
</organism>
<dbReference type="RefSeq" id="WP_025082891.1">
    <property type="nucleotide sequence ID" value="NZ_AZEX01000044.1"/>
</dbReference>
<comment type="caution">
    <text evidence="5">The sequence shown here is derived from an EMBL/GenBank/DDBJ whole genome shotgun (WGS) entry which is preliminary data.</text>
</comment>
<dbReference type="GO" id="GO:0051191">
    <property type="term" value="P:prosthetic group biosynthetic process"/>
    <property type="evidence" value="ECO:0007669"/>
    <property type="project" value="InterPro"/>
</dbReference>
<dbReference type="NCBIfam" id="NF002383">
    <property type="entry name" value="PRK01392.1"/>
    <property type="match status" value="1"/>
</dbReference>
<dbReference type="eggNOG" id="COG3697">
    <property type="taxonomic scope" value="Bacteria"/>
</dbReference>
<evidence type="ECO:0000256" key="2">
    <source>
        <dbReference type="ARBA" id="ARBA00022679"/>
    </source>
</evidence>
<dbReference type="AlphaFoldDB" id="A0A0R1S0Y3"/>
<evidence type="ECO:0000256" key="4">
    <source>
        <dbReference type="ARBA" id="ARBA00048574"/>
    </source>
</evidence>
<dbReference type="InterPro" id="IPR005551">
    <property type="entry name" value="CitX"/>
</dbReference>
<keyword evidence="2" id="KW-0808">Transferase</keyword>
<dbReference type="GO" id="GO:0050519">
    <property type="term" value="F:holo-citrate lyase synthase activity"/>
    <property type="evidence" value="ECO:0007669"/>
    <property type="project" value="UniProtKB-EC"/>
</dbReference>
<name>A0A0R1S0Y3_9LACO</name>
<sequence length="183" mass="20626">MSELSYLTGPEITLVEMLSAREQRVMTQQTLLKRHPEMTLVTATLRIPGPIKTSVSLQALMTQLKGQLQTNYQVELVEQRTNLTAITGPELYFVLAKDAQLVKQEMISLEAQPGFYQLCDLDVLIDEAGELRQVNRERLKLARRQCLVCGQDAKVCSRSRQHGLSEVQTVIDGIIEEEVLANE</sequence>
<dbReference type="STRING" id="1423747.FC69_GL001563"/>
<dbReference type="PATRIC" id="fig|1423747.3.peg.1591"/>
<accession>A0A0R1S0Y3</accession>
<proteinExistence type="predicted"/>
<dbReference type="NCBIfam" id="TIGR03124">
    <property type="entry name" value="citrate_citX"/>
    <property type="match status" value="1"/>
</dbReference>
<dbReference type="EC" id="2.7.7.61" evidence="1"/>
<dbReference type="Pfam" id="PF03802">
    <property type="entry name" value="CitX"/>
    <property type="match status" value="1"/>
</dbReference>
<evidence type="ECO:0000256" key="3">
    <source>
        <dbReference type="ARBA" id="ARBA00022695"/>
    </source>
</evidence>
<gene>
    <name evidence="5" type="ORF">FC69_GL001563</name>
</gene>
<comment type="catalytic activity">
    <reaction evidence="4">
        <text>apo-[citrate lyase ACP] + 2'-(5''-triphospho-alpha-D-ribosyl)-3'-dephospho-CoA = holo-[citrate lyase ACP] + diphosphate</text>
        <dbReference type="Rhea" id="RHEA:16333"/>
        <dbReference type="Rhea" id="RHEA-COMP:10157"/>
        <dbReference type="Rhea" id="RHEA-COMP:10158"/>
        <dbReference type="ChEBI" id="CHEBI:29999"/>
        <dbReference type="ChEBI" id="CHEBI:33019"/>
        <dbReference type="ChEBI" id="CHEBI:61378"/>
        <dbReference type="ChEBI" id="CHEBI:82683"/>
        <dbReference type="EC" id="2.7.7.61"/>
    </reaction>
</comment>